<dbReference type="InterPro" id="IPR050248">
    <property type="entry name" value="Polysacc_deacetylase_ArnD"/>
</dbReference>
<dbReference type="SUPFAM" id="SSF88713">
    <property type="entry name" value="Glycoside hydrolase/deacetylase"/>
    <property type="match status" value="1"/>
</dbReference>
<gene>
    <name evidence="4" type="ORF">WAX74_18685</name>
</gene>
<dbReference type="PANTHER" id="PTHR10587">
    <property type="entry name" value="GLYCOSYL TRANSFERASE-RELATED"/>
    <property type="match status" value="1"/>
</dbReference>
<feature type="domain" description="NodB homology" evidence="3">
    <location>
        <begin position="40"/>
        <end position="220"/>
    </location>
</feature>
<organism evidence="4 5">
    <name type="scientific">Psychrobacillus mangrovi</name>
    <dbReference type="NCBI Taxonomy" id="3117745"/>
    <lineage>
        <taxon>Bacteria</taxon>
        <taxon>Bacillati</taxon>
        <taxon>Bacillota</taxon>
        <taxon>Bacilli</taxon>
        <taxon>Bacillales</taxon>
        <taxon>Bacillaceae</taxon>
        <taxon>Psychrobacillus</taxon>
    </lineage>
</organism>
<evidence type="ECO:0000256" key="1">
    <source>
        <dbReference type="ARBA" id="ARBA00022723"/>
    </source>
</evidence>
<evidence type="ECO:0000259" key="3">
    <source>
        <dbReference type="PROSITE" id="PS51677"/>
    </source>
</evidence>
<comment type="caution">
    <text evidence="4">The sequence shown here is derived from an EMBL/GenBank/DDBJ whole genome shotgun (WGS) entry which is preliminary data.</text>
</comment>
<keyword evidence="2" id="KW-0378">Hydrolase</keyword>
<evidence type="ECO:0000256" key="2">
    <source>
        <dbReference type="ARBA" id="ARBA00022801"/>
    </source>
</evidence>
<dbReference type="InterPro" id="IPR002509">
    <property type="entry name" value="NODB_dom"/>
</dbReference>
<sequence length="243" mass="27859">MGVAIFYVNDSKNRSVSADRGRKFYEEAGMIIWDIKTKEKVVALTFDDGPHKKYTTEILDLLAQYDAKGTFFIVGEQAEKNPEIVLRMYEEGHELANHTYTHPYSRNVPKIMKEIKQTNDTIYSITGYAPTLFRPVEGQYTDAMIEEVVKVGFKVVMWSWHQDTEDWKNPGVNKIVNTVLEGTKEGDVILFHDGGGNRAQTVKALNKILPELQNQGYQFVTIKDLIKIKMQTNEKKSRETNSE</sequence>
<evidence type="ECO:0000313" key="5">
    <source>
        <dbReference type="Proteomes" id="UP001364890"/>
    </source>
</evidence>
<evidence type="ECO:0000313" key="4">
    <source>
        <dbReference type="EMBL" id="MEI4771653.1"/>
    </source>
</evidence>
<reference evidence="4 5" key="1">
    <citation type="submission" date="2024-01" db="EMBL/GenBank/DDBJ databases">
        <title>Seven novel Bacillus-like species.</title>
        <authorList>
            <person name="Liu G."/>
        </authorList>
    </citation>
    <scope>NUCLEOTIDE SEQUENCE [LARGE SCALE GENOMIC DNA]</scope>
    <source>
        <strain evidence="4 5">FJAT-51614</strain>
    </source>
</reference>
<dbReference type="Proteomes" id="UP001364890">
    <property type="component" value="Unassembled WGS sequence"/>
</dbReference>
<dbReference type="InterPro" id="IPR011330">
    <property type="entry name" value="Glyco_hydro/deAcase_b/a-brl"/>
</dbReference>
<keyword evidence="5" id="KW-1185">Reference proteome</keyword>
<dbReference type="Pfam" id="PF01522">
    <property type="entry name" value="Polysacc_deac_1"/>
    <property type="match status" value="1"/>
</dbReference>
<dbReference type="PANTHER" id="PTHR10587:SF133">
    <property type="entry name" value="CHITIN DEACETYLASE 1-RELATED"/>
    <property type="match status" value="1"/>
</dbReference>
<accession>A0ABU8F9G8</accession>
<keyword evidence="1" id="KW-0479">Metal-binding</keyword>
<dbReference type="EMBL" id="JBAWSY010000024">
    <property type="protein sequence ID" value="MEI4771653.1"/>
    <property type="molecule type" value="Genomic_DNA"/>
</dbReference>
<dbReference type="PROSITE" id="PS51677">
    <property type="entry name" value="NODB"/>
    <property type="match status" value="1"/>
</dbReference>
<proteinExistence type="predicted"/>
<dbReference type="Gene3D" id="3.20.20.370">
    <property type="entry name" value="Glycoside hydrolase/deacetylase"/>
    <property type="match status" value="1"/>
</dbReference>
<name>A0ABU8F9G8_9BACI</name>
<protein>
    <submittedName>
        <fullName evidence="4">Polysaccharide deacetylase family protein</fullName>
    </submittedName>
</protein>